<dbReference type="InterPro" id="IPR051313">
    <property type="entry name" value="Bact_iron-sidero_bind"/>
</dbReference>
<dbReference type="Pfam" id="PF01497">
    <property type="entry name" value="Peripla_BP_2"/>
    <property type="match status" value="1"/>
</dbReference>
<reference evidence="8" key="1">
    <citation type="submission" date="2016-09" db="EMBL/GenBank/DDBJ databases">
        <authorList>
            <person name="Varghese N."/>
            <person name="Submissions S."/>
        </authorList>
    </citation>
    <scope>NUCLEOTIDE SEQUENCE [LARGE SCALE GENOMIC DNA]</scope>
    <source>
        <strain evidence="8">S5</strain>
    </source>
</reference>
<organism evidence="7 8">
    <name type="scientific">Pelagirhabdus alkalitolerans</name>
    <dbReference type="NCBI Taxonomy" id="1612202"/>
    <lineage>
        <taxon>Bacteria</taxon>
        <taxon>Bacillati</taxon>
        <taxon>Bacillota</taxon>
        <taxon>Bacilli</taxon>
        <taxon>Bacillales</taxon>
        <taxon>Bacillaceae</taxon>
        <taxon>Pelagirhabdus</taxon>
    </lineage>
</organism>
<feature type="signal peptide" evidence="5">
    <location>
        <begin position="1"/>
        <end position="26"/>
    </location>
</feature>
<evidence type="ECO:0000313" key="7">
    <source>
        <dbReference type="EMBL" id="SDC12307.1"/>
    </source>
</evidence>
<keyword evidence="8" id="KW-1185">Reference proteome</keyword>
<accession>A0A1G6J0M4</accession>
<evidence type="ECO:0000256" key="1">
    <source>
        <dbReference type="ARBA" id="ARBA00004193"/>
    </source>
</evidence>
<evidence type="ECO:0000256" key="3">
    <source>
        <dbReference type="ARBA" id="ARBA00022448"/>
    </source>
</evidence>
<feature type="domain" description="Fe/B12 periplasmic-binding" evidence="6">
    <location>
        <begin position="52"/>
        <end position="322"/>
    </location>
</feature>
<gene>
    <name evidence="7" type="ORF">SAMN05421734_104192</name>
</gene>
<dbReference type="EMBL" id="FMYI01000004">
    <property type="protein sequence ID" value="SDC12307.1"/>
    <property type="molecule type" value="Genomic_DNA"/>
</dbReference>
<dbReference type="STRING" id="1612202.SAMN05421734_104192"/>
<dbReference type="Proteomes" id="UP000242949">
    <property type="component" value="Unassembled WGS sequence"/>
</dbReference>
<keyword evidence="4 5" id="KW-0732">Signal</keyword>
<comment type="subcellular location">
    <subcellularLocation>
        <location evidence="1">Cell membrane</location>
        <topology evidence="1">Lipid-anchor</topology>
    </subcellularLocation>
</comment>
<evidence type="ECO:0000259" key="6">
    <source>
        <dbReference type="PROSITE" id="PS50983"/>
    </source>
</evidence>
<dbReference type="PROSITE" id="PS51257">
    <property type="entry name" value="PROKAR_LIPOPROTEIN"/>
    <property type="match status" value="1"/>
</dbReference>
<dbReference type="AlphaFoldDB" id="A0A1G6J0M4"/>
<dbReference type="Gene3D" id="3.40.50.1980">
    <property type="entry name" value="Nitrogenase molybdenum iron protein domain"/>
    <property type="match status" value="2"/>
</dbReference>
<name>A0A1G6J0M4_9BACI</name>
<dbReference type="OrthoDB" id="1628181at2"/>
<evidence type="ECO:0000256" key="2">
    <source>
        <dbReference type="ARBA" id="ARBA00008814"/>
    </source>
</evidence>
<dbReference type="PROSITE" id="PS50983">
    <property type="entry name" value="FE_B12_PBP"/>
    <property type="match status" value="1"/>
</dbReference>
<sequence>MKRTIFMICALLSVILIGCQSQEASVADDDSDRSKVVEHGLGETEVPEDPERVVVIGLEDIMLSLEIPMVAATGMEGHYLYDSLKEEDIHIIETVGAEYNFEAILDQDPDIIVVSESPAGRENVYEQLTQIAPTIAYDRENWKESIEAIGSVFGEVDKADQVIETFNSKLEEAKKEVMESIGGDQTVAFIRPTPKDVQVFFPGYSYTSVLYDELGFSSGALVSELQENGEEGDWGAVVSLEKMPDLKADYLFVTVGSSLATVEENEQANLALEEVKKMPVWESIPAVQQEQMHVVSARNWMLNGPIAESKKIDDVVEALTRN</sequence>
<dbReference type="PANTHER" id="PTHR30532:SF1">
    <property type="entry name" value="IRON(3+)-HYDROXAMATE-BINDING PROTEIN FHUD"/>
    <property type="match status" value="1"/>
</dbReference>
<evidence type="ECO:0000256" key="5">
    <source>
        <dbReference type="SAM" id="SignalP"/>
    </source>
</evidence>
<dbReference type="GO" id="GO:1901678">
    <property type="term" value="P:iron coordination entity transport"/>
    <property type="evidence" value="ECO:0007669"/>
    <property type="project" value="UniProtKB-ARBA"/>
</dbReference>
<dbReference type="GO" id="GO:0005886">
    <property type="term" value="C:plasma membrane"/>
    <property type="evidence" value="ECO:0007669"/>
    <property type="project" value="UniProtKB-SubCell"/>
</dbReference>
<dbReference type="GO" id="GO:0030288">
    <property type="term" value="C:outer membrane-bounded periplasmic space"/>
    <property type="evidence" value="ECO:0007669"/>
    <property type="project" value="TreeGrafter"/>
</dbReference>
<dbReference type="SUPFAM" id="SSF53807">
    <property type="entry name" value="Helical backbone' metal receptor"/>
    <property type="match status" value="1"/>
</dbReference>
<dbReference type="InterPro" id="IPR002491">
    <property type="entry name" value="ABC_transptr_periplasmic_BD"/>
</dbReference>
<evidence type="ECO:0000256" key="4">
    <source>
        <dbReference type="ARBA" id="ARBA00022729"/>
    </source>
</evidence>
<evidence type="ECO:0000313" key="8">
    <source>
        <dbReference type="Proteomes" id="UP000242949"/>
    </source>
</evidence>
<comment type="similarity">
    <text evidence="2">Belongs to the bacterial solute-binding protein 8 family.</text>
</comment>
<protein>
    <submittedName>
        <fullName evidence="7">Iron complex transport system substrate-binding protein</fullName>
    </submittedName>
</protein>
<proteinExistence type="inferred from homology"/>
<keyword evidence="3" id="KW-0813">Transport</keyword>
<dbReference type="PANTHER" id="PTHR30532">
    <property type="entry name" value="IRON III DICITRATE-BINDING PERIPLASMIC PROTEIN"/>
    <property type="match status" value="1"/>
</dbReference>
<feature type="chain" id="PRO_5038872741" evidence="5">
    <location>
        <begin position="27"/>
        <end position="322"/>
    </location>
</feature>